<dbReference type="GO" id="GO:0016052">
    <property type="term" value="P:carbohydrate catabolic process"/>
    <property type="evidence" value="ECO:0007669"/>
    <property type="project" value="TreeGrafter"/>
</dbReference>
<proteinExistence type="predicted"/>
<gene>
    <name evidence="4" type="primary">deoC</name>
    <name evidence="4" type="ORF">D2962_14845</name>
</gene>
<dbReference type="RefSeq" id="WP_122015442.1">
    <property type="nucleotide sequence ID" value="NZ_CP033169.1"/>
</dbReference>
<dbReference type="InterPro" id="IPR011343">
    <property type="entry name" value="DeoC"/>
</dbReference>
<dbReference type="InterPro" id="IPR002915">
    <property type="entry name" value="DeoC/FbaB/LacD_aldolase"/>
</dbReference>
<dbReference type="SUPFAM" id="SSF51569">
    <property type="entry name" value="Aldolase"/>
    <property type="match status" value="1"/>
</dbReference>
<keyword evidence="4" id="KW-0456">Lyase</keyword>
<evidence type="ECO:0000256" key="3">
    <source>
        <dbReference type="NCBIfam" id="TIGR00126"/>
    </source>
</evidence>
<dbReference type="Gene3D" id="3.20.20.70">
    <property type="entry name" value="Aldolase class I"/>
    <property type="match status" value="1"/>
</dbReference>
<evidence type="ECO:0000313" key="4">
    <source>
        <dbReference type="EMBL" id="AYO31706.1"/>
    </source>
</evidence>
<accession>A0A3G2R8E4</accession>
<dbReference type="GO" id="GO:0009264">
    <property type="term" value="P:deoxyribonucleotide catabolic process"/>
    <property type="evidence" value="ECO:0007669"/>
    <property type="project" value="UniProtKB-UniRule"/>
</dbReference>
<name>A0A3G2R8E4_9FIRM</name>
<protein>
    <recommendedName>
        <fullName evidence="3">Deoxyribose-phosphate aldolase</fullName>
        <ecNumber evidence="3">4.1.2.4</ecNumber>
    </recommendedName>
</protein>
<reference evidence="4 5" key="1">
    <citation type="submission" date="2018-10" db="EMBL/GenBank/DDBJ databases">
        <authorList>
            <person name="Zhang X."/>
        </authorList>
    </citation>
    <scope>NUCLEOTIDE SEQUENCE [LARGE SCALE GENOMIC DNA]</scope>
    <source>
        <strain evidence="4 5">SK-G1</strain>
    </source>
</reference>
<dbReference type="PIRSF" id="PIRSF001357">
    <property type="entry name" value="DeoC"/>
    <property type="match status" value="1"/>
</dbReference>
<dbReference type="InterPro" id="IPR013785">
    <property type="entry name" value="Aldolase_TIM"/>
</dbReference>
<organism evidence="4 5">
    <name type="scientific">Biomaibacter acetigenes</name>
    <dbReference type="NCBI Taxonomy" id="2316383"/>
    <lineage>
        <taxon>Bacteria</taxon>
        <taxon>Bacillati</taxon>
        <taxon>Bacillota</taxon>
        <taxon>Clostridia</taxon>
        <taxon>Thermosediminibacterales</taxon>
        <taxon>Tepidanaerobacteraceae</taxon>
        <taxon>Biomaibacter</taxon>
    </lineage>
</organism>
<sequence length="240" mass="26310">MVDLSKMDKKAVAKLFDFSVLPKNTREEDIRRGCALTRQYGFAAFYSSSAYWTPIIKEELAVTDVEIGTGIAFPFGSAPSTVKAFETEDAVRRGCTAVDMVMNIGALMDKRYDVIRQELKDFKNAAGSAVTKCILEVNFLKDEDIVAACKLIAECGIQFAKTSSGQFEGPSLEQFLLMRDTLAGTGVKLKVAGVKFPRPQNAYVFIMAGADRIGTRAAPEIVDSLDKMREIGVIPKLLVQ</sequence>
<dbReference type="PANTHER" id="PTHR10889:SF1">
    <property type="entry name" value="DEOXYRIBOSE-PHOSPHATE ALDOLASE"/>
    <property type="match status" value="1"/>
</dbReference>
<dbReference type="PANTHER" id="PTHR10889">
    <property type="entry name" value="DEOXYRIBOSE-PHOSPHATE ALDOLASE"/>
    <property type="match status" value="1"/>
</dbReference>
<keyword evidence="2" id="KW-0704">Schiff base</keyword>
<evidence type="ECO:0000313" key="5">
    <source>
        <dbReference type="Proteomes" id="UP000280960"/>
    </source>
</evidence>
<keyword evidence="1" id="KW-0963">Cytoplasm</keyword>
<dbReference type="NCBIfam" id="TIGR00126">
    <property type="entry name" value="deoC"/>
    <property type="match status" value="1"/>
</dbReference>
<dbReference type="EC" id="4.1.2.4" evidence="3"/>
<keyword evidence="5" id="KW-1185">Reference proteome</keyword>
<dbReference type="AlphaFoldDB" id="A0A3G2R8E4"/>
<dbReference type="GO" id="GO:0005737">
    <property type="term" value="C:cytoplasm"/>
    <property type="evidence" value="ECO:0007669"/>
    <property type="project" value="InterPro"/>
</dbReference>
<dbReference type="KEGG" id="bacg:D2962_14845"/>
<dbReference type="SMART" id="SM01133">
    <property type="entry name" value="DeoC"/>
    <property type="match status" value="1"/>
</dbReference>
<evidence type="ECO:0000256" key="2">
    <source>
        <dbReference type="ARBA" id="ARBA00023270"/>
    </source>
</evidence>
<evidence type="ECO:0000256" key="1">
    <source>
        <dbReference type="ARBA" id="ARBA00022490"/>
    </source>
</evidence>
<dbReference type="Proteomes" id="UP000280960">
    <property type="component" value="Chromosome"/>
</dbReference>
<dbReference type="Pfam" id="PF01791">
    <property type="entry name" value="DeoC"/>
    <property type="match status" value="1"/>
</dbReference>
<dbReference type="GO" id="GO:0004139">
    <property type="term" value="F:deoxyribose-phosphate aldolase activity"/>
    <property type="evidence" value="ECO:0007669"/>
    <property type="project" value="UniProtKB-UniRule"/>
</dbReference>
<dbReference type="EMBL" id="CP033169">
    <property type="protein sequence ID" value="AYO31706.1"/>
    <property type="molecule type" value="Genomic_DNA"/>
</dbReference>